<dbReference type="EMBL" id="PFAS01000007">
    <property type="protein sequence ID" value="PIT94121.1"/>
    <property type="molecule type" value="Genomic_DNA"/>
</dbReference>
<protein>
    <submittedName>
        <fullName evidence="1">Uncharacterized protein</fullName>
    </submittedName>
</protein>
<comment type="caution">
    <text evidence="1">The sequence shown here is derived from an EMBL/GenBank/DDBJ whole genome shotgun (WGS) entry which is preliminary data.</text>
</comment>
<gene>
    <name evidence="1" type="ORF">COU00_00740</name>
</gene>
<name>A0A2M6WMU3_9BACT</name>
<dbReference type="AlphaFoldDB" id="A0A2M6WMU3"/>
<evidence type="ECO:0000313" key="2">
    <source>
        <dbReference type="Proteomes" id="UP000229335"/>
    </source>
</evidence>
<evidence type="ECO:0000313" key="1">
    <source>
        <dbReference type="EMBL" id="PIT94121.1"/>
    </source>
</evidence>
<accession>A0A2M6WMU3</accession>
<dbReference type="Proteomes" id="UP000229335">
    <property type="component" value="Unassembled WGS sequence"/>
</dbReference>
<proteinExistence type="predicted"/>
<organism evidence="1 2">
    <name type="scientific">Candidatus Falkowbacteria bacterium CG10_big_fil_rev_8_21_14_0_10_43_11</name>
    <dbReference type="NCBI Taxonomy" id="1974568"/>
    <lineage>
        <taxon>Bacteria</taxon>
        <taxon>Candidatus Falkowiibacteriota</taxon>
    </lineage>
</organism>
<sequence length="117" mass="13422">MKLIIPLYIEKELEKLGISIRSFVLFLKNTALGSAKLIEICAPLPDTKVYKAYLDGNQRAVLFCVQIKGIIYPAYVGNKQDSIAKNITVSIVRKNAEQWQLKVLTDIQNKHYKIRHY</sequence>
<reference evidence="2" key="1">
    <citation type="submission" date="2017-09" db="EMBL/GenBank/DDBJ databases">
        <title>Depth-based differentiation of microbial function through sediment-hosted aquifers and enrichment of novel symbionts in the deep terrestrial subsurface.</title>
        <authorList>
            <person name="Probst A.J."/>
            <person name="Ladd B."/>
            <person name="Jarett J.K."/>
            <person name="Geller-Mcgrath D.E."/>
            <person name="Sieber C.M.K."/>
            <person name="Emerson J.B."/>
            <person name="Anantharaman K."/>
            <person name="Thomas B.C."/>
            <person name="Malmstrom R."/>
            <person name="Stieglmeier M."/>
            <person name="Klingl A."/>
            <person name="Woyke T."/>
            <person name="Ryan C.M."/>
            <person name="Banfield J.F."/>
        </authorList>
    </citation>
    <scope>NUCLEOTIDE SEQUENCE [LARGE SCALE GENOMIC DNA]</scope>
</reference>